<keyword evidence="5 9" id="KW-0812">Transmembrane</keyword>
<gene>
    <name evidence="10" type="ORF">ADM90_01035</name>
</gene>
<keyword evidence="3 9" id="KW-0813">Transport</keyword>
<dbReference type="AlphaFoldDB" id="A0A0N0UXJ1"/>
<dbReference type="Pfam" id="PF01235">
    <property type="entry name" value="Na_Ala_symp"/>
    <property type="match status" value="1"/>
</dbReference>
<keyword evidence="8 9" id="KW-0472">Membrane</keyword>
<dbReference type="NCBIfam" id="TIGR00835">
    <property type="entry name" value="agcS"/>
    <property type="match status" value="1"/>
</dbReference>
<dbReference type="OrthoDB" id="9804874at2"/>
<dbReference type="Proteomes" id="UP000037977">
    <property type="component" value="Unassembled WGS sequence"/>
</dbReference>
<dbReference type="PANTHER" id="PTHR30330:SF7">
    <property type="entry name" value="SODIUM_PROTON-DEPENDENT ALANINE CARRIER PROTEIN YRBD-RELATED"/>
    <property type="match status" value="1"/>
</dbReference>
<dbReference type="PATRIC" id="fig|33935.3.peg.3051"/>
<feature type="transmembrane region" description="Helical" evidence="9">
    <location>
        <begin position="136"/>
        <end position="156"/>
    </location>
</feature>
<evidence type="ECO:0000256" key="7">
    <source>
        <dbReference type="ARBA" id="ARBA00022989"/>
    </source>
</evidence>
<dbReference type="GO" id="GO:0005886">
    <property type="term" value="C:plasma membrane"/>
    <property type="evidence" value="ECO:0007669"/>
    <property type="project" value="UniProtKB-SubCell"/>
</dbReference>
<feature type="transmembrane region" description="Helical" evidence="9">
    <location>
        <begin position="231"/>
        <end position="255"/>
    </location>
</feature>
<evidence type="ECO:0000256" key="9">
    <source>
        <dbReference type="RuleBase" id="RU363064"/>
    </source>
</evidence>
<evidence type="ECO:0000256" key="1">
    <source>
        <dbReference type="ARBA" id="ARBA00004651"/>
    </source>
</evidence>
<keyword evidence="4 9" id="KW-1003">Cell membrane</keyword>
<feature type="transmembrane region" description="Helical" evidence="9">
    <location>
        <begin position="176"/>
        <end position="195"/>
    </location>
</feature>
<protein>
    <submittedName>
        <fullName evidence="10">Sodium:alanine symporter</fullName>
    </submittedName>
</protein>
<feature type="transmembrane region" description="Helical" evidence="9">
    <location>
        <begin position="12"/>
        <end position="31"/>
    </location>
</feature>
<keyword evidence="7 9" id="KW-1133">Transmembrane helix</keyword>
<dbReference type="GO" id="GO:0005283">
    <property type="term" value="F:amino acid:sodium symporter activity"/>
    <property type="evidence" value="ECO:0007669"/>
    <property type="project" value="InterPro"/>
</dbReference>
<evidence type="ECO:0000313" key="11">
    <source>
        <dbReference type="Proteomes" id="UP000037977"/>
    </source>
</evidence>
<proteinExistence type="inferred from homology"/>
<dbReference type="Gene3D" id="1.20.1740.10">
    <property type="entry name" value="Amino acid/polyamine transporter I"/>
    <property type="match status" value="1"/>
</dbReference>
<feature type="transmembrane region" description="Helical" evidence="9">
    <location>
        <begin position="204"/>
        <end position="225"/>
    </location>
</feature>
<evidence type="ECO:0000256" key="5">
    <source>
        <dbReference type="ARBA" id="ARBA00022692"/>
    </source>
</evidence>
<dbReference type="RefSeq" id="WP_053993219.1">
    <property type="nucleotide sequence ID" value="NZ_CP065643.1"/>
</dbReference>
<feature type="transmembrane region" description="Helical" evidence="9">
    <location>
        <begin position="92"/>
        <end position="115"/>
    </location>
</feature>
<feature type="transmembrane region" description="Helical" evidence="9">
    <location>
        <begin position="353"/>
        <end position="373"/>
    </location>
</feature>
<evidence type="ECO:0000256" key="6">
    <source>
        <dbReference type="ARBA" id="ARBA00022847"/>
    </source>
</evidence>
<reference evidence="10 11" key="1">
    <citation type="submission" date="2015-07" db="EMBL/GenBank/DDBJ databases">
        <title>Genome sequencing project for genomic taxonomy and phylogenomics of Bacillus-like bacteria.</title>
        <authorList>
            <person name="Liu B."/>
            <person name="Wang J."/>
            <person name="Zhu Y."/>
            <person name="Liu G."/>
            <person name="Chen Q."/>
            <person name="Chen Z."/>
            <person name="Che J."/>
            <person name="Ge C."/>
            <person name="Shi H."/>
            <person name="Pan Z."/>
            <person name="Liu X."/>
        </authorList>
    </citation>
    <scope>NUCLEOTIDE SEQUENCE [LARGE SCALE GENOMIC DNA]</scope>
    <source>
        <strain evidence="10 11">DSM 54</strain>
    </source>
</reference>
<dbReference type="InterPro" id="IPR001463">
    <property type="entry name" value="Na/Ala_symport"/>
</dbReference>
<dbReference type="FunFam" id="1.20.1740.10:FF:000004">
    <property type="entry name" value="Sodium:alanine symporter family protein"/>
    <property type="match status" value="1"/>
</dbReference>
<dbReference type="PANTHER" id="PTHR30330">
    <property type="entry name" value="AGSS FAMILY TRANSPORTER, SODIUM-ALANINE"/>
    <property type="match status" value="1"/>
</dbReference>
<evidence type="ECO:0000256" key="8">
    <source>
        <dbReference type="ARBA" id="ARBA00023136"/>
    </source>
</evidence>
<keyword evidence="11" id="KW-1185">Reference proteome</keyword>
<feature type="transmembrane region" description="Helical" evidence="9">
    <location>
        <begin position="67"/>
        <end position="86"/>
    </location>
</feature>
<evidence type="ECO:0000313" key="10">
    <source>
        <dbReference type="EMBL" id="KOY84027.1"/>
    </source>
</evidence>
<comment type="subcellular location">
    <subcellularLocation>
        <location evidence="1 9">Cell membrane</location>
        <topology evidence="1 9">Multi-pass membrane protein</topology>
    </subcellularLocation>
</comment>
<feature type="transmembrane region" description="Helical" evidence="9">
    <location>
        <begin position="295"/>
        <end position="316"/>
    </location>
</feature>
<accession>A0A0N0UXJ1</accession>
<name>A0A0N0UXJ1_9BACI</name>
<dbReference type="EMBL" id="LGCI01000002">
    <property type="protein sequence ID" value="KOY84027.1"/>
    <property type="molecule type" value="Genomic_DNA"/>
</dbReference>
<comment type="similarity">
    <text evidence="2 9">Belongs to the alanine or glycine:cation symporter (AGCS) (TC 2.A.25) family.</text>
</comment>
<keyword evidence="6 9" id="KW-0769">Symport</keyword>
<comment type="caution">
    <text evidence="10">The sequence shown here is derived from an EMBL/GenBank/DDBJ whole genome shotgun (WGS) entry which is preliminary data.</text>
</comment>
<evidence type="ECO:0000256" key="2">
    <source>
        <dbReference type="ARBA" id="ARBA00009261"/>
    </source>
</evidence>
<organism evidence="10 11">
    <name type="scientific">Lysinibacillus macroides</name>
    <dbReference type="NCBI Taxonomy" id="33935"/>
    <lineage>
        <taxon>Bacteria</taxon>
        <taxon>Bacillati</taxon>
        <taxon>Bacillota</taxon>
        <taxon>Bacilli</taxon>
        <taxon>Bacillales</taxon>
        <taxon>Bacillaceae</taxon>
        <taxon>Lysinibacillus</taxon>
    </lineage>
</organism>
<dbReference type="PRINTS" id="PR00175">
    <property type="entry name" value="NAALASMPORT"/>
</dbReference>
<feature type="transmembrane region" description="Helical" evidence="9">
    <location>
        <begin position="394"/>
        <end position="419"/>
    </location>
</feature>
<feature type="transmembrane region" description="Helical" evidence="9">
    <location>
        <begin position="425"/>
        <end position="445"/>
    </location>
</feature>
<evidence type="ECO:0000256" key="4">
    <source>
        <dbReference type="ARBA" id="ARBA00022475"/>
    </source>
</evidence>
<sequence>MLEVVNAINGVVWGNALIFLFLTAGLIFTILMKFVQVRRIKDMVALLFEKNDDNAGISSFQALAMSLGSRVGTGNIVGVALAISLGGPGAVFWMWVTGFLGSATSFIEITLTQVYKSKINGEYRGGVPYYIHKGLNMKWLAIAAAIILTVAIGILWPTTQANTIALTVQSTFNISPLVTGILLAMLIAVIIFGGVKRIATVSEFLVPFMAFGYMLICIIILAFNISEIPAMFSLIISSAFNLNATFSGLLGLAIAKGVQRGVFSNAAGLGSETFESGAANVSHPAKQGLVQAFSVYLDTLLICTATAFMILITGMYNVTGADGTAIVSSLPNAGPELYTQFAISTVIGSFGKYFMTASLFLFCFTTLITYFYKMDTNLVYLKSTLSIKGNFLDYLAKFGFLFMVVFGSVNSAALIWGLADLGVGLMGWVNMIAIVLLAKTAIKVLKDYEQQKKNGEDPIFRPGLLNIKNADYWEELEQKRTVEQREPEKIEHEKVPLV</sequence>
<evidence type="ECO:0000256" key="3">
    <source>
        <dbReference type="ARBA" id="ARBA00022448"/>
    </source>
</evidence>